<dbReference type="GO" id="GO:0071816">
    <property type="term" value="P:tail-anchored membrane protein insertion into ER membrane"/>
    <property type="evidence" value="ECO:0007669"/>
    <property type="project" value="InterPro"/>
</dbReference>
<keyword evidence="1" id="KW-0812">Transmembrane</keyword>
<evidence type="ECO:0000313" key="4">
    <source>
        <dbReference type="Proteomes" id="UP000095300"/>
    </source>
</evidence>
<dbReference type="EnsemblMetazoa" id="SCAU014204-RA">
    <property type="protein sequence ID" value="SCAU014204-PA"/>
    <property type="gene ID" value="SCAU014204"/>
</dbReference>
<feature type="signal peptide" evidence="2">
    <location>
        <begin position="1"/>
        <end position="17"/>
    </location>
</feature>
<reference evidence="3" key="1">
    <citation type="submission" date="2020-05" db="UniProtKB">
        <authorList>
            <consortium name="EnsemblMetazoa"/>
        </authorList>
    </citation>
    <scope>IDENTIFICATION</scope>
    <source>
        <strain evidence="3">USDA</strain>
    </source>
</reference>
<protein>
    <submittedName>
        <fullName evidence="3">Uncharacterized protein</fullName>
    </submittedName>
</protein>
<sequence>MFLFLSIIVICFLLTVARDIVKLFRISSRISRHYNVTTNPLQDVLNKAKAERDAILNETEQDRYVRQIKLMRAEDKMMEAEKKIKKVQRKKELESYYVELVAGYAFKTILYLILAFITIRNRYNPVMTFGEDINLQPLQGLLSFPTGVPNAISVPIWGLSCNVSFKLITDLVKQQLSKPKIK</sequence>
<evidence type="ECO:0000256" key="1">
    <source>
        <dbReference type="SAM" id="Phobius"/>
    </source>
</evidence>
<dbReference type="Proteomes" id="UP000095300">
    <property type="component" value="Unassembled WGS sequence"/>
</dbReference>
<dbReference type="InterPro" id="IPR028945">
    <property type="entry name" value="Get1"/>
</dbReference>
<dbReference type="STRING" id="35570.A0A1I8Q5X4"/>
<dbReference type="KEGG" id="scac:106084481"/>
<keyword evidence="1" id="KW-1133">Transmembrane helix</keyword>
<name>A0A1I8Q5X4_STOCA</name>
<dbReference type="Pfam" id="PF04420">
    <property type="entry name" value="CHD5"/>
    <property type="match status" value="1"/>
</dbReference>
<evidence type="ECO:0000313" key="3">
    <source>
        <dbReference type="EnsemblMetazoa" id="SCAU014204-PA"/>
    </source>
</evidence>
<feature type="transmembrane region" description="Helical" evidence="1">
    <location>
        <begin position="96"/>
        <end position="119"/>
    </location>
</feature>
<evidence type="ECO:0000256" key="2">
    <source>
        <dbReference type="SAM" id="SignalP"/>
    </source>
</evidence>
<feature type="chain" id="PRO_5009327748" evidence="2">
    <location>
        <begin position="18"/>
        <end position="182"/>
    </location>
</feature>
<accession>A0A1I8Q5X4</accession>
<keyword evidence="4" id="KW-1185">Reference proteome</keyword>
<dbReference type="AlphaFoldDB" id="A0A1I8Q5X4"/>
<organism evidence="3 4">
    <name type="scientific">Stomoxys calcitrans</name>
    <name type="common">Stable fly</name>
    <name type="synonym">Conops calcitrans</name>
    <dbReference type="NCBI Taxonomy" id="35570"/>
    <lineage>
        <taxon>Eukaryota</taxon>
        <taxon>Metazoa</taxon>
        <taxon>Ecdysozoa</taxon>
        <taxon>Arthropoda</taxon>
        <taxon>Hexapoda</taxon>
        <taxon>Insecta</taxon>
        <taxon>Pterygota</taxon>
        <taxon>Neoptera</taxon>
        <taxon>Endopterygota</taxon>
        <taxon>Diptera</taxon>
        <taxon>Brachycera</taxon>
        <taxon>Muscomorpha</taxon>
        <taxon>Muscoidea</taxon>
        <taxon>Muscidae</taxon>
        <taxon>Stomoxys</taxon>
    </lineage>
</organism>
<keyword evidence="2" id="KW-0732">Signal</keyword>
<dbReference type="VEuPathDB" id="VectorBase:SCAU014204"/>
<proteinExistence type="predicted"/>
<gene>
    <name evidence="3" type="primary">106084481</name>
</gene>
<dbReference type="OrthoDB" id="69461at2759"/>
<keyword evidence="1" id="KW-0472">Membrane</keyword>